<feature type="compositionally biased region" description="Low complexity" evidence="1">
    <location>
        <begin position="147"/>
        <end position="159"/>
    </location>
</feature>
<feature type="region of interest" description="Disordered" evidence="1">
    <location>
        <begin position="88"/>
        <end position="109"/>
    </location>
</feature>
<evidence type="ECO:0000256" key="2">
    <source>
        <dbReference type="SAM" id="Phobius"/>
    </source>
</evidence>
<dbReference type="Proteomes" id="UP001358417">
    <property type="component" value="Unassembled WGS sequence"/>
</dbReference>
<reference evidence="3 4" key="1">
    <citation type="submission" date="2023-08" db="EMBL/GenBank/DDBJ databases">
        <title>Black Yeasts Isolated from many extreme environments.</title>
        <authorList>
            <person name="Coleine C."/>
            <person name="Stajich J.E."/>
            <person name="Selbmann L."/>
        </authorList>
    </citation>
    <scope>NUCLEOTIDE SEQUENCE [LARGE SCALE GENOMIC DNA]</scope>
    <source>
        <strain evidence="3 4">CCFEE 5792</strain>
    </source>
</reference>
<sequence length="962" mass="104994">MSSSPSTKQKSPKRTTPGRSPLQERSQSQANELSGILARDGRVDQENLTVYNSTPFPTKAAHFLLPSTLRNQRSGASPLTDAFGLAFQSDPATSNEGDRTPRSGSAQPTVRLKRSVKALRDLYESQGEDNSRPSTATSPPLRPSTANSSRLRSVSSNDSLSGPYAWESLRKISSDDLALLPSLPQSSRFVKRLSSRSSFTSVSEKFAAASSPNYRVLGATSSPRPLAFKDITSPALEPFDEIESTDSIEGSSSSPNVVRLARTSSTEQFQSTDSSSSPNVIKLGTSSPTMRVRAPDFVSHSRSSSTSSRKRKRSDTLDSRSFAERAGARNPLASSPPISRYATSVTVAQSSPAERNTPSSSGPQSFHLRGRSVDESSPIVHVLARNHPNSDDSSVAETHTSLQGILSSSPPRIQYPIIRAPLITQQVGLIVPKRNSRSMSTDASAPKFSLRLSAVPSEGSWTRTRRGSRASFEEDDIDDIDDLLTSDDLAPASTFIINESANQSMIRVVPGSDLHDLDSHEASDEVSALPYDYDYRSPPLRPVRSGGYLNSSANSSLSRINAMRPSTQSRQNSFLSTSLRPSSSSSVASNIVPTWAKRYYSGFYRDSFNYLYSNGSHLNLNNMPSQKANPIRPNSSKSQQSTAPVHQGMTERIQAFFTPKKRPRLEARKSHTLPGTGPLVSNPIRGPATAAIASNRVQSYPAARRSSNHGRSISAPLHPADPRAHWAGVVEIHSTIHEDGLGSEYTIRQHHIRTGSNGDLSLSSSQSVIHRHGRRQSRWSGSPHLHHDHRLNTGSSVSLGFGYPFNAKAKWSAPSITDTTSNIFGSPDLRTAQVVLFTTGFLLPLLWFVAAFLPLPKRPEGLGDLEKRAAASAQYQAQLLQQQRSSRLSVQQLHQQQLDVAEWEQMDIVAKLRLERHAQGVEELKFQNARWWRNLNRCMCAIGLVVIAVVIVLAVLGAKGAW</sequence>
<keyword evidence="2" id="KW-0812">Transmembrane</keyword>
<feature type="transmembrane region" description="Helical" evidence="2">
    <location>
        <begin position="834"/>
        <end position="855"/>
    </location>
</feature>
<comment type="caution">
    <text evidence="3">The sequence shown here is derived from an EMBL/GenBank/DDBJ whole genome shotgun (WGS) entry which is preliminary data.</text>
</comment>
<feature type="region of interest" description="Disordered" evidence="1">
    <location>
        <begin position="624"/>
        <end position="684"/>
    </location>
</feature>
<dbReference type="GeneID" id="89980330"/>
<feature type="compositionally biased region" description="Polar residues" evidence="1">
    <location>
        <begin position="23"/>
        <end position="32"/>
    </location>
</feature>
<dbReference type="RefSeq" id="XP_064708367.1">
    <property type="nucleotide sequence ID" value="XM_064855707.1"/>
</dbReference>
<accession>A0AAV9NJ57</accession>
<feature type="compositionally biased region" description="Polar residues" evidence="1">
    <location>
        <begin position="332"/>
        <end position="364"/>
    </location>
</feature>
<dbReference type="AlphaFoldDB" id="A0AAV9NJ57"/>
<feature type="region of interest" description="Disordered" evidence="1">
    <location>
        <begin position="124"/>
        <end position="159"/>
    </location>
</feature>
<feature type="region of interest" description="Disordered" evidence="1">
    <location>
        <begin position="244"/>
        <end position="374"/>
    </location>
</feature>
<keyword evidence="4" id="KW-1185">Reference proteome</keyword>
<feature type="compositionally biased region" description="Low complexity" evidence="1">
    <location>
        <begin position="1"/>
        <end position="17"/>
    </location>
</feature>
<keyword evidence="2" id="KW-0472">Membrane</keyword>
<protein>
    <recommendedName>
        <fullName evidence="5">Serine-rich protein</fullName>
    </recommendedName>
</protein>
<name>A0AAV9NJ57_9EURO</name>
<organism evidence="3 4">
    <name type="scientific">Exophiala bonariae</name>
    <dbReference type="NCBI Taxonomy" id="1690606"/>
    <lineage>
        <taxon>Eukaryota</taxon>
        <taxon>Fungi</taxon>
        <taxon>Dikarya</taxon>
        <taxon>Ascomycota</taxon>
        <taxon>Pezizomycotina</taxon>
        <taxon>Eurotiomycetes</taxon>
        <taxon>Chaetothyriomycetidae</taxon>
        <taxon>Chaetothyriales</taxon>
        <taxon>Herpotrichiellaceae</taxon>
        <taxon>Exophiala</taxon>
    </lineage>
</organism>
<dbReference type="EMBL" id="JAVRRD010000007">
    <property type="protein sequence ID" value="KAK5056651.1"/>
    <property type="molecule type" value="Genomic_DNA"/>
</dbReference>
<gene>
    <name evidence="3" type="ORF">LTR84_012183</name>
</gene>
<evidence type="ECO:0000313" key="3">
    <source>
        <dbReference type="EMBL" id="KAK5056651.1"/>
    </source>
</evidence>
<proteinExistence type="predicted"/>
<feature type="compositionally biased region" description="Polar residues" evidence="1">
    <location>
        <begin position="624"/>
        <end position="644"/>
    </location>
</feature>
<feature type="compositionally biased region" description="Basic and acidic residues" evidence="1">
    <location>
        <begin position="314"/>
        <end position="327"/>
    </location>
</feature>
<feature type="region of interest" description="Disordered" evidence="1">
    <location>
        <begin position="1"/>
        <end position="44"/>
    </location>
</feature>
<evidence type="ECO:0000256" key="1">
    <source>
        <dbReference type="SAM" id="MobiDB-lite"/>
    </source>
</evidence>
<keyword evidence="2" id="KW-1133">Transmembrane helix</keyword>
<evidence type="ECO:0008006" key="5">
    <source>
        <dbReference type="Google" id="ProtNLM"/>
    </source>
</evidence>
<feature type="transmembrane region" description="Helical" evidence="2">
    <location>
        <begin position="938"/>
        <end position="958"/>
    </location>
</feature>
<evidence type="ECO:0000313" key="4">
    <source>
        <dbReference type="Proteomes" id="UP001358417"/>
    </source>
</evidence>
<feature type="compositionally biased region" description="Polar residues" evidence="1">
    <location>
        <begin position="262"/>
        <end position="289"/>
    </location>
</feature>